<dbReference type="EMBL" id="NEXE01000037">
    <property type="protein sequence ID" value="PSN91035.1"/>
    <property type="molecule type" value="Genomic_DNA"/>
</dbReference>
<dbReference type="Gene3D" id="3.20.20.70">
    <property type="entry name" value="Aldolase class I"/>
    <property type="match status" value="1"/>
</dbReference>
<comment type="cofactor">
    <cofactor evidence="2">
        <name>Zn(2+)</name>
        <dbReference type="ChEBI" id="CHEBI:29105"/>
    </cofactor>
</comment>
<evidence type="ECO:0000256" key="4">
    <source>
        <dbReference type="ARBA" id="ARBA00011738"/>
    </source>
</evidence>
<dbReference type="GO" id="GO:1901135">
    <property type="term" value="P:carbohydrate derivative metabolic process"/>
    <property type="evidence" value="ECO:0007669"/>
    <property type="project" value="UniProtKB-ARBA"/>
</dbReference>
<evidence type="ECO:0000313" key="12">
    <source>
        <dbReference type="Proteomes" id="UP000240322"/>
    </source>
</evidence>
<name>A0A2R6AXC2_9ARCH</name>
<keyword evidence="7" id="KW-0408">Iron</keyword>
<dbReference type="GO" id="GO:0016857">
    <property type="term" value="F:racemase and epimerase activity, acting on carbohydrates and derivatives"/>
    <property type="evidence" value="ECO:0007669"/>
    <property type="project" value="InterPro"/>
</dbReference>
<dbReference type="GO" id="GO:0006163">
    <property type="term" value="P:purine nucleotide metabolic process"/>
    <property type="evidence" value="ECO:0007669"/>
    <property type="project" value="UniProtKB-ARBA"/>
</dbReference>
<keyword evidence="5" id="KW-0479">Metal-binding</keyword>
<evidence type="ECO:0000256" key="8">
    <source>
        <dbReference type="ARBA" id="ARBA00023211"/>
    </source>
</evidence>
<evidence type="ECO:0008006" key="13">
    <source>
        <dbReference type="Google" id="ProtNLM"/>
    </source>
</evidence>
<evidence type="ECO:0000256" key="6">
    <source>
        <dbReference type="ARBA" id="ARBA00022833"/>
    </source>
</evidence>
<evidence type="ECO:0000313" key="11">
    <source>
        <dbReference type="EMBL" id="PSN91035.1"/>
    </source>
</evidence>
<accession>A0A2R6AXC2</accession>
<organism evidence="11 12">
    <name type="scientific">Candidatus Marsarchaeota G2 archaeon OSP_D</name>
    <dbReference type="NCBI Taxonomy" id="1978157"/>
    <lineage>
        <taxon>Archaea</taxon>
        <taxon>Candidatus Marsarchaeota</taxon>
        <taxon>Candidatus Marsarchaeota group 2</taxon>
    </lineage>
</organism>
<protein>
    <recommendedName>
        <fullName evidence="13">Ribulose-phosphate 3-epimerase</fullName>
    </recommendedName>
</protein>
<keyword evidence="8" id="KW-0464">Manganese</keyword>
<dbReference type="GO" id="GO:0046872">
    <property type="term" value="F:metal ion binding"/>
    <property type="evidence" value="ECO:0007669"/>
    <property type="project" value="UniProtKB-KW"/>
</dbReference>
<comment type="caution">
    <text evidence="11">The sequence shown here is derived from an EMBL/GenBank/DDBJ whole genome shotgun (WGS) entry which is preliminary data.</text>
</comment>
<evidence type="ECO:0000256" key="5">
    <source>
        <dbReference type="ARBA" id="ARBA00022723"/>
    </source>
</evidence>
<evidence type="ECO:0000256" key="3">
    <source>
        <dbReference type="ARBA" id="ARBA00001954"/>
    </source>
</evidence>
<comment type="cofactor">
    <cofactor evidence="3">
        <name>Fe(2+)</name>
        <dbReference type="ChEBI" id="CHEBI:29033"/>
    </cofactor>
</comment>
<dbReference type="GO" id="GO:0046496">
    <property type="term" value="P:nicotinamide nucleotide metabolic process"/>
    <property type="evidence" value="ECO:0007669"/>
    <property type="project" value="UniProtKB-ARBA"/>
</dbReference>
<dbReference type="InterPro" id="IPR000056">
    <property type="entry name" value="Ribul_P_3_epim-like"/>
</dbReference>
<evidence type="ECO:0000256" key="10">
    <source>
        <dbReference type="ARBA" id="ARBA00023277"/>
    </source>
</evidence>
<dbReference type="CDD" id="cd00429">
    <property type="entry name" value="RPE"/>
    <property type="match status" value="1"/>
</dbReference>
<dbReference type="GO" id="GO:0005975">
    <property type="term" value="P:carbohydrate metabolic process"/>
    <property type="evidence" value="ECO:0007669"/>
    <property type="project" value="InterPro"/>
</dbReference>
<evidence type="ECO:0000256" key="7">
    <source>
        <dbReference type="ARBA" id="ARBA00023004"/>
    </source>
</evidence>
<dbReference type="InterPro" id="IPR013785">
    <property type="entry name" value="Aldolase_TIM"/>
</dbReference>
<comment type="subunit">
    <text evidence="4">Homodimer.</text>
</comment>
<dbReference type="Pfam" id="PF00834">
    <property type="entry name" value="Ribul_P_3_epim"/>
    <property type="match status" value="1"/>
</dbReference>
<gene>
    <name evidence="11" type="ORF">B9Q03_05250</name>
</gene>
<dbReference type="GO" id="GO:0006091">
    <property type="term" value="P:generation of precursor metabolites and energy"/>
    <property type="evidence" value="ECO:0007669"/>
    <property type="project" value="UniProtKB-ARBA"/>
</dbReference>
<dbReference type="NCBIfam" id="NF004076">
    <property type="entry name" value="PRK05581.1-4"/>
    <property type="match status" value="1"/>
</dbReference>
<evidence type="ECO:0000256" key="2">
    <source>
        <dbReference type="ARBA" id="ARBA00001947"/>
    </source>
</evidence>
<proteinExistence type="predicted"/>
<dbReference type="SUPFAM" id="SSF51366">
    <property type="entry name" value="Ribulose-phoshate binding barrel"/>
    <property type="match status" value="1"/>
</dbReference>
<dbReference type="FunFam" id="3.20.20.70:FF:000191">
    <property type="entry name" value="ribulose-phosphate 3-epimerase isoform X2"/>
    <property type="match status" value="1"/>
</dbReference>
<dbReference type="Proteomes" id="UP000240322">
    <property type="component" value="Unassembled WGS sequence"/>
</dbReference>
<keyword evidence="10" id="KW-0119">Carbohydrate metabolism</keyword>
<reference evidence="11 12" key="1">
    <citation type="submission" date="2017-04" db="EMBL/GenBank/DDBJ databases">
        <title>Novel microbial lineages endemic to geothermal iron-oxide mats fill important gaps in the evolutionary history of Archaea.</title>
        <authorList>
            <person name="Jay Z.J."/>
            <person name="Beam J.P."/>
            <person name="Dlakic M."/>
            <person name="Rusch D.B."/>
            <person name="Kozubal M.A."/>
            <person name="Inskeep W.P."/>
        </authorList>
    </citation>
    <scope>NUCLEOTIDE SEQUENCE [LARGE SCALE GENOMIC DNA]</scope>
    <source>
        <strain evidence="11">OSP_D</strain>
    </source>
</reference>
<evidence type="ECO:0000256" key="1">
    <source>
        <dbReference type="ARBA" id="ARBA00001936"/>
    </source>
</evidence>
<comment type="cofactor">
    <cofactor evidence="1">
        <name>Mn(2+)</name>
        <dbReference type="ChEBI" id="CHEBI:29035"/>
    </cofactor>
</comment>
<keyword evidence="9" id="KW-0413">Isomerase</keyword>
<sequence length="227" mass="24706">MVRLVKIAPSILATNPLHVLEDLRQLEVVGVDLIHVDVIDGVFAPNFGYTPAFIKALASETSIPIDAHLMIVNPLKYVSVFAEAGAEYISVHVESLDASSARMLLNLSREQGFRCGFAIRPSTPEPSWLEDVLDKADFILPMSVEPGFSGQKFMRSVLPRFKRFSDIRRQNAYSYELEADGGVTQENAAELVGSGVDILVAGSSIFSSGDVKQAAEKLRSACGVYTV</sequence>
<dbReference type="InterPro" id="IPR011060">
    <property type="entry name" value="RibuloseP-bd_barrel"/>
</dbReference>
<evidence type="ECO:0000256" key="9">
    <source>
        <dbReference type="ARBA" id="ARBA00023235"/>
    </source>
</evidence>
<keyword evidence="6" id="KW-0862">Zinc</keyword>
<dbReference type="AlphaFoldDB" id="A0A2R6AXC2"/>
<dbReference type="PANTHER" id="PTHR11749">
    <property type="entry name" value="RIBULOSE-5-PHOSPHATE-3-EPIMERASE"/>
    <property type="match status" value="1"/>
</dbReference>